<organism evidence="5 6">
    <name type="scientific">Actinidia rufa</name>
    <dbReference type="NCBI Taxonomy" id="165716"/>
    <lineage>
        <taxon>Eukaryota</taxon>
        <taxon>Viridiplantae</taxon>
        <taxon>Streptophyta</taxon>
        <taxon>Embryophyta</taxon>
        <taxon>Tracheophyta</taxon>
        <taxon>Spermatophyta</taxon>
        <taxon>Magnoliopsida</taxon>
        <taxon>eudicotyledons</taxon>
        <taxon>Gunneridae</taxon>
        <taxon>Pentapetalae</taxon>
        <taxon>asterids</taxon>
        <taxon>Ericales</taxon>
        <taxon>Actinidiaceae</taxon>
        <taxon>Actinidia</taxon>
    </lineage>
</organism>
<sequence>MTSSGIKGRAPLRDNSIRSAPGADDRNALLEKLSSLPLVYMLLDPAEWTAVVCTSPRSWTYLRSRTVRDVAGGDGGIPSNVINSTTLMTPGVALSSRWYNKGRSCLNNIIISANGWSVKAKGVDECDSTMGCDGDRDYQSPCNNNTVEASKAVWKALGVPHDQWGELDITWSDA</sequence>
<dbReference type="EMBL" id="BJWL01000029">
    <property type="protein sequence ID" value="GFZ21023.1"/>
    <property type="molecule type" value="Genomic_DNA"/>
</dbReference>
<comment type="caution">
    <text evidence="5">The sequence shown here is derived from an EMBL/GenBank/DDBJ whole genome shotgun (WGS) entry which is preliminary data.</text>
</comment>
<dbReference type="InterPro" id="IPR039271">
    <property type="entry name" value="Kiwellin-like"/>
</dbReference>
<protein>
    <submittedName>
        <fullName evidence="5">Uncharacterized protein</fullName>
    </submittedName>
</protein>
<proteinExistence type="inferred from homology"/>
<dbReference type="GO" id="GO:0005576">
    <property type="term" value="C:extracellular region"/>
    <property type="evidence" value="ECO:0007669"/>
    <property type="project" value="UniProtKB-SubCell"/>
</dbReference>
<dbReference type="AlphaFoldDB" id="A0A7J0HD33"/>
<evidence type="ECO:0000313" key="5">
    <source>
        <dbReference type="EMBL" id="GFZ21023.1"/>
    </source>
</evidence>
<evidence type="ECO:0000256" key="4">
    <source>
        <dbReference type="ARBA" id="ARBA00022729"/>
    </source>
</evidence>
<gene>
    <name evidence="5" type="ORF">Acr_29g0001850</name>
</gene>
<comment type="subcellular location">
    <subcellularLocation>
        <location evidence="1">Secreted</location>
    </subcellularLocation>
</comment>
<accession>A0A7J0HD33</accession>
<dbReference type="Proteomes" id="UP000585474">
    <property type="component" value="Unassembled WGS sequence"/>
</dbReference>
<evidence type="ECO:0000256" key="2">
    <source>
        <dbReference type="ARBA" id="ARBA00005592"/>
    </source>
</evidence>
<keyword evidence="6" id="KW-1185">Reference proteome</keyword>
<keyword evidence="3" id="KW-0964">Secreted</keyword>
<name>A0A7J0HD33_9ERIC</name>
<dbReference type="PANTHER" id="PTHR33191:SF58">
    <property type="entry name" value="RIPENING-RELATED PROTEIN 1"/>
    <property type="match status" value="1"/>
</dbReference>
<keyword evidence="4" id="KW-0732">Signal</keyword>
<dbReference type="SUPFAM" id="SSF50685">
    <property type="entry name" value="Barwin-like endoglucanases"/>
    <property type="match status" value="1"/>
</dbReference>
<evidence type="ECO:0000313" key="6">
    <source>
        <dbReference type="Proteomes" id="UP000585474"/>
    </source>
</evidence>
<dbReference type="Pfam" id="PF24300">
    <property type="entry name" value="KWL1"/>
    <property type="match status" value="1"/>
</dbReference>
<dbReference type="OrthoDB" id="406505at2759"/>
<reference evidence="5 6" key="1">
    <citation type="submission" date="2019-07" db="EMBL/GenBank/DDBJ databases">
        <title>De Novo Assembly of kiwifruit Actinidia rufa.</title>
        <authorList>
            <person name="Sugita-Konishi S."/>
            <person name="Sato K."/>
            <person name="Mori E."/>
            <person name="Abe Y."/>
            <person name="Kisaki G."/>
            <person name="Hamano K."/>
            <person name="Suezawa K."/>
            <person name="Otani M."/>
            <person name="Fukuda T."/>
            <person name="Manabe T."/>
            <person name="Gomi K."/>
            <person name="Tabuchi M."/>
            <person name="Akimitsu K."/>
            <person name="Kataoka I."/>
        </authorList>
    </citation>
    <scope>NUCLEOTIDE SEQUENCE [LARGE SCALE GENOMIC DNA]</scope>
    <source>
        <strain evidence="6">cv. Fuchu</strain>
    </source>
</reference>
<dbReference type="PANTHER" id="PTHR33191">
    <property type="entry name" value="RIPENING-RELATED PROTEIN 2-RELATED"/>
    <property type="match status" value="1"/>
</dbReference>
<dbReference type="Gene3D" id="2.40.40.10">
    <property type="entry name" value="RlpA-like domain"/>
    <property type="match status" value="1"/>
</dbReference>
<evidence type="ECO:0000256" key="3">
    <source>
        <dbReference type="ARBA" id="ARBA00022525"/>
    </source>
</evidence>
<comment type="similarity">
    <text evidence="2">Belongs to the kiwellin family.</text>
</comment>
<evidence type="ECO:0000256" key="1">
    <source>
        <dbReference type="ARBA" id="ARBA00004613"/>
    </source>
</evidence>
<dbReference type="InterPro" id="IPR036908">
    <property type="entry name" value="RlpA-like_sf"/>
</dbReference>